<evidence type="ECO:0000313" key="1">
    <source>
        <dbReference type="EMBL" id="OWP00224.1"/>
    </source>
</evidence>
<accession>A0A218YXR6</accession>
<name>A0A218YXR6_9HELO</name>
<gene>
    <name evidence="1" type="ORF">B2J93_2441</name>
</gene>
<dbReference type="Proteomes" id="UP000242519">
    <property type="component" value="Unassembled WGS sequence"/>
</dbReference>
<reference evidence="1 2" key="1">
    <citation type="submission" date="2017-04" db="EMBL/GenBank/DDBJ databases">
        <title>Draft genome sequence of Marssonina coronaria NL1: causal agent of apple blotch.</title>
        <authorList>
            <person name="Cheng Q."/>
        </authorList>
    </citation>
    <scope>NUCLEOTIDE SEQUENCE [LARGE SCALE GENOMIC DNA]</scope>
    <source>
        <strain evidence="1 2">NL1</strain>
    </source>
</reference>
<dbReference type="AlphaFoldDB" id="A0A218YXR6"/>
<protein>
    <submittedName>
        <fullName evidence="1">Uncharacterized protein</fullName>
    </submittedName>
</protein>
<proteinExistence type="predicted"/>
<comment type="caution">
    <text evidence="1">The sequence shown here is derived from an EMBL/GenBank/DDBJ whole genome shotgun (WGS) entry which is preliminary data.</text>
</comment>
<dbReference type="EMBL" id="MZNU01000334">
    <property type="protein sequence ID" value="OWP00224.1"/>
    <property type="molecule type" value="Genomic_DNA"/>
</dbReference>
<keyword evidence="2" id="KW-1185">Reference proteome</keyword>
<organism evidence="1 2">
    <name type="scientific">Diplocarpon coronariae</name>
    <dbReference type="NCBI Taxonomy" id="2795749"/>
    <lineage>
        <taxon>Eukaryota</taxon>
        <taxon>Fungi</taxon>
        <taxon>Dikarya</taxon>
        <taxon>Ascomycota</taxon>
        <taxon>Pezizomycotina</taxon>
        <taxon>Leotiomycetes</taxon>
        <taxon>Helotiales</taxon>
        <taxon>Drepanopezizaceae</taxon>
        <taxon>Diplocarpon</taxon>
    </lineage>
</organism>
<dbReference type="InParanoid" id="A0A218YXR6"/>
<evidence type="ECO:0000313" key="2">
    <source>
        <dbReference type="Proteomes" id="UP000242519"/>
    </source>
</evidence>
<sequence length="206" mass="22288">MNAPIGSKARNSVFTFLSCLFPHGRRGGDQESNIVSSRQVQPAQLGSSNCSYTASYLDTTLEGSSEVPLTSETYCADSSAANAPIQMPPGHLQNNPDVVFGRAVKRASTRVNTPLPPPSKIPKRPRQGLYLLTPPSRHFASLAPDIAGLRSWRRQVENTPTQPPRLWAWDRLQERSIADSYVYGASSSNSRGRYGGAVVGGVDCVT</sequence>